<comment type="similarity">
    <text evidence="2">Belongs to the major facilitator superfamily.</text>
</comment>
<dbReference type="InterPro" id="IPR011701">
    <property type="entry name" value="MFS"/>
</dbReference>
<keyword evidence="6 7" id="KW-0472">Membrane</keyword>
<evidence type="ECO:0000256" key="6">
    <source>
        <dbReference type="ARBA" id="ARBA00023136"/>
    </source>
</evidence>
<dbReference type="InterPro" id="IPR036259">
    <property type="entry name" value="MFS_trans_sf"/>
</dbReference>
<sequence>MVKATSWRANRLSSWGRALAVYRDPRVLAILFLGFAEGLPLALTGATLNVWLTEEGVSRTNIGLFALVTMPYALKFLWAPLIDRMRLPVMTRLFGRRRGWALTAQAALIAALLGLGTTDPGQDLWWTALCAVLVAFCSASQDIVVDAYRVEVLEEHQQAAGAAVLVLGYRFGLMAAGAGALFIAEAYGWRTAYEAMAGLVLVGMATILLCREPKEPPPNARETLIAEWLARRPHLSGRSAVALAWLYGAVVAPFLQFMERRAWVVILAFIASYKLGEVLAGQMSSTFYISLGFTKSEIATVSKLFGLWATIAGGLLGGLLVGKVGVLRGLMIGGILQMVSNLGYVLLAWTGHDVSVLAVTVVVDNVCGGIATAAFVAYLSGLCNIAYTATQYALLSSFYKLGGDLFGASSGWLAERMDWISFFLLSMAGAIPALCLLVWLMGLHRRDQESAVPAQ</sequence>
<reference evidence="8 9" key="1">
    <citation type="submission" date="2018-04" db="EMBL/GenBank/DDBJ databases">
        <title>Complete genome sequence of the nitrogen-fixing bacterium Azospirillum humicireducens type strain SgZ-5.</title>
        <authorList>
            <person name="Yu Z."/>
        </authorList>
    </citation>
    <scope>NUCLEOTIDE SEQUENCE [LARGE SCALE GENOMIC DNA]</scope>
    <source>
        <strain evidence="8 9">SgZ-5</strain>
        <plasmid evidence="8 9">pYZ2</plasmid>
    </source>
</reference>
<evidence type="ECO:0000256" key="7">
    <source>
        <dbReference type="SAM" id="Phobius"/>
    </source>
</evidence>
<feature type="transmembrane region" description="Helical" evidence="7">
    <location>
        <begin position="99"/>
        <end position="118"/>
    </location>
</feature>
<dbReference type="SUPFAM" id="SSF103473">
    <property type="entry name" value="MFS general substrate transporter"/>
    <property type="match status" value="1"/>
</dbReference>
<feature type="transmembrane region" description="Helical" evidence="7">
    <location>
        <begin position="419"/>
        <end position="440"/>
    </location>
</feature>
<evidence type="ECO:0000256" key="2">
    <source>
        <dbReference type="ARBA" id="ARBA00008335"/>
    </source>
</evidence>
<dbReference type="GO" id="GO:0016020">
    <property type="term" value="C:membrane"/>
    <property type="evidence" value="ECO:0007669"/>
    <property type="project" value="UniProtKB-SubCell"/>
</dbReference>
<feature type="transmembrane region" description="Helical" evidence="7">
    <location>
        <begin position="60"/>
        <end position="78"/>
    </location>
</feature>
<evidence type="ECO:0000256" key="1">
    <source>
        <dbReference type="ARBA" id="ARBA00004141"/>
    </source>
</evidence>
<proteinExistence type="inferred from homology"/>
<evidence type="ECO:0000313" key="8">
    <source>
        <dbReference type="EMBL" id="AWB07477.1"/>
    </source>
</evidence>
<dbReference type="GO" id="GO:0022857">
    <property type="term" value="F:transmembrane transporter activity"/>
    <property type="evidence" value="ECO:0007669"/>
    <property type="project" value="InterPro"/>
</dbReference>
<evidence type="ECO:0000256" key="4">
    <source>
        <dbReference type="ARBA" id="ARBA00022692"/>
    </source>
</evidence>
<accession>A0A2R4VST7</accession>
<feature type="transmembrane region" description="Helical" evidence="7">
    <location>
        <begin position="301"/>
        <end position="322"/>
    </location>
</feature>
<keyword evidence="9" id="KW-1185">Reference proteome</keyword>
<feature type="transmembrane region" description="Helical" evidence="7">
    <location>
        <begin position="262"/>
        <end position="280"/>
    </location>
</feature>
<dbReference type="KEGG" id="ahu:A6A40_20840"/>
<name>A0A2R4VST7_9PROT</name>
<dbReference type="AlphaFoldDB" id="A0A2R4VST7"/>
<evidence type="ECO:0000313" key="9">
    <source>
        <dbReference type="Proteomes" id="UP000077405"/>
    </source>
</evidence>
<organism evidence="8 9">
    <name type="scientific">Azospirillum humicireducens</name>
    <dbReference type="NCBI Taxonomy" id="1226968"/>
    <lineage>
        <taxon>Bacteria</taxon>
        <taxon>Pseudomonadati</taxon>
        <taxon>Pseudomonadota</taxon>
        <taxon>Alphaproteobacteria</taxon>
        <taxon>Rhodospirillales</taxon>
        <taxon>Azospirillaceae</taxon>
        <taxon>Azospirillum</taxon>
    </lineage>
</organism>
<dbReference type="PANTHER" id="PTHR12778:SF10">
    <property type="entry name" value="MAJOR FACILITATOR SUPERFAMILY DOMAIN-CONTAINING PROTEIN 3"/>
    <property type="match status" value="1"/>
</dbReference>
<gene>
    <name evidence="8" type="ORF">A6A40_20840</name>
</gene>
<evidence type="ECO:0000256" key="3">
    <source>
        <dbReference type="ARBA" id="ARBA00022448"/>
    </source>
</evidence>
<feature type="transmembrane region" description="Helical" evidence="7">
    <location>
        <begin position="124"/>
        <end position="148"/>
    </location>
</feature>
<dbReference type="Proteomes" id="UP000077405">
    <property type="component" value="Plasmid pYZ2"/>
</dbReference>
<evidence type="ECO:0000256" key="5">
    <source>
        <dbReference type="ARBA" id="ARBA00022989"/>
    </source>
</evidence>
<feature type="transmembrane region" description="Helical" evidence="7">
    <location>
        <begin position="160"/>
        <end position="184"/>
    </location>
</feature>
<protein>
    <submittedName>
        <fullName evidence="8">MFS transporter</fullName>
    </submittedName>
</protein>
<dbReference type="NCBIfam" id="TIGR00901">
    <property type="entry name" value="2A0125"/>
    <property type="match status" value="1"/>
</dbReference>
<feature type="transmembrane region" description="Helical" evidence="7">
    <location>
        <begin position="239"/>
        <end position="256"/>
    </location>
</feature>
<keyword evidence="4 7" id="KW-0812">Transmembrane</keyword>
<dbReference type="Pfam" id="PF07690">
    <property type="entry name" value="MFS_1"/>
    <property type="match status" value="1"/>
</dbReference>
<keyword evidence="5 7" id="KW-1133">Transmembrane helix</keyword>
<dbReference type="OrthoDB" id="9787815at2"/>
<dbReference type="EMBL" id="CP028903">
    <property type="protein sequence ID" value="AWB07477.1"/>
    <property type="molecule type" value="Genomic_DNA"/>
</dbReference>
<dbReference type="InterPro" id="IPR004752">
    <property type="entry name" value="AmpG_permease/AT-1"/>
</dbReference>
<geneLocation type="plasmid" evidence="8 9">
    <name>pYZ2</name>
</geneLocation>
<dbReference type="PANTHER" id="PTHR12778">
    <property type="entry name" value="SOLUTE CARRIER FAMILY 33 ACETYL-COA TRANSPORTER -RELATED"/>
    <property type="match status" value="1"/>
</dbReference>
<feature type="transmembrane region" description="Helical" evidence="7">
    <location>
        <begin position="27"/>
        <end position="48"/>
    </location>
</feature>
<dbReference type="Gene3D" id="1.20.1250.20">
    <property type="entry name" value="MFS general substrate transporter like domains"/>
    <property type="match status" value="2"/>
</dbReference>
<keyword evidence="3" id="KW-0813">Transport</keyword>
<keyword evidence="8" id="KW-0614">Plasmid</keyword>
<comment type="subcellular location">
    <subcellularLocation>
        <location evidence="1">Membrane</location>
        <topology evidence="1">Multi-pass membrane protein</topology>
    </subcellularLocation>
</comment>